<keyword evidence="3" id="KW-1185">Reference proteome</keyword>
<dbReference type="RefSeq" id="WP_111276794.1">
    <property type="nucleotide sequence ID" value="NZ_QFYS01000006.1"/>
</dbReference>
<protein>
    <submittedName>
        <fullName evidence="2">Adenylate/guanylate cyclase domain-containing protein</fullName>
    </submittedName>
</protein>
<dbReference type="GO" id="GO:0035556">
    <property type="term" value="P:intracellular signal transduction"/>
    <property type="evidence" value="ECO:0007669"/>
    <property type="project" value="InterPro"/>
</dbReference>
<dbReference type="AlphaFoldDB" id="A0A328BBH8"/>
<dbReference type="Proteomes" id="UP000249524">
    <property type="component" value="Unassembled WGS sequence"/>
</dbReference>
<accession>A0A328BBH8</accession>
<evidence type="ECO:0000259" key="1">
    <source>
        <dbReference type="PROSITE" id="PS50125"/>
    </source>
</evidence>
<dbReference type="EMBL" id="QFYS01000006">
    <property type="protein sequence ID" value="RAK64407.1"/>
    <property type="molecule type" value="Genomic_DNA"/>
</dbReference>
<sequence length="207" mass="22658">MSELASPPAPEGASRARLDELLSRIIDHPEQRVQISEEIERDFTQRRAVMVLDMSGFSRTTQVHGIVSFLLMIHQMRFLAVPTIEACGGTMVKAEADNLYCLFERVEQAVAASREIMRQLATVNVLLPATRRLYASIGIGFGDLLVLGAHDLFGDEVNLASKLGEDVAQGGMILLTEAARRQLDPAVVTLEERASISGLTLVYHALA</sequence>
<comment type="caution">
    <text evidence="2">The sequence shown here is derived from an EMBL/GenBank/DDBJ whole genome shotgun (WGS) entry which is preliminary data.</text>
</comment>
<dbReference type="PROSITE" id="PS50125">
    <property type="entry name" value="GUANYLATE_CYCLASE_2"/>
    <property type="match status" value="1"/>
</dbReference>
<organism evidence="2 3">
    <name type="scientific">Phenylobacterium kunshanense</name>
    <dbReference type="NCBI Taxonomy" id="1445034"/>
    <lineage>
        <taxon>Bacteria</taxon>
        <taxon>Pseudomonadati</taxon>
        <taxon>Pseudomonadota</taxon>
        <taxon>Alphaproteobacteria</taxon>
        <taxon>Caulobacterales</taxon>
        <taxon>Caulobacteraceae</taxon>
        <taxon>Phenylobacterium</taxon>
    </lineage>
</organism>
<dbReference type="SUPFAM" id="SSF55073">
    <property type="entry name" value="Nucleotide cyclase"/>
    <property type="match status" value="1"/>
</dbReference>
<dbReference type="OrthoDB" id="335689at2"/>
<dbReference type="GO" id="GO:0004016">
    <property type="term" value="F:adenylate cyclase activity"/>
    <property type="evidence" value="ECO:0007669"/>
    <property type="project" value="UniProtKB-ARBA"/>
</dbReference>
<evidence type="ECO:0000313" key="2">
    <source>
        <dbReference type="EMBL" id="RAK64407.1"/>
    </source>
</evidence>
<dbReference type="InterPro" id="IPR001054">
    <property type="entry name" value="A/G_cyclase"/>
</dbReference>
<dbReference type="CDD" id="cd07302">
    <property type="entry name" value="CHD"/>
    <property type="match status" value="1"/>
</dbReference>
<evidence type="ECO:0000313" key="3">
    <source>
        <dbReference type="Proteomes" id="UP000249524"/>
    </source>
</evidence>
<reference evidence="2 3" key="1">
    <citation type="submission" date="2018-05" db="EMBL/GenBank/DDBJ databases">
        <authorList>
            <person name="Lanie J.A."/>
            <person name="Ng W.-L."/>
            <person name="Kazmierczak K.M."/>
            <person name="Andrzejewski T.M."/>
            <person name="Davidsen T.M."/>
            <person name="Wayne K.J."/>
            <person name="Tettelin H."/>
            <person name="Glass J.I."/>
            <person name="Rusch D."/>
            <person name="Podicherti R."/>
            <person name="Tsui H.-C.T."/>
            <person name="Winkler M.E."/>
        </authorList>
    </citation>
    <scope>NUCLEOTIDE SEQUENCE [LARGE SCALE GENOMIC DNA]</scope>
    <source>
        <strain evidence="2 3">BUT-10</strain>
    </source>
</reference>
<dbReference type="Gene3D" id="3.30.70.1230">
    <property type="entry name" value="Nucleotide cyclase"/>
    <property type="match status" value="1"/>
</dbReference>
<name>A0A328BBH8_9CAUL</name>
<dbReference type="GO" id="GO:0009190">
    <property type="term" value="P:cyclic nucleotide biosynthetic process"/>
    <property type="evidence" value="ECO:0007669"/>
    <property type="project" value="InterPro"/>
</dbReference>
<feature type="domain" description="Guanylate cyclase" evidence="1">
    <location>
        <begin position="48"/>
        <end position="164"/>
    </location>
</feature>
<gene>
    <name evidence="2" type="ORF">DJ019_14700</name>
</gene>
<proteinExistence type="predicted"/>
<dbReference type="InterPro" id="IPR029787">
    <property type="entry name" value="Nucleotide_cyclase"/>
</dbReference>